<dbReference type="PANTHER" id="PTHR22911">
    <property type="entry name" value="ACYL-MALONYL CONDENSING ENZYME-RELATED"/>
    <property type="match status" value="1"/>
</dbReference>
<feature type="transmembrane region" description="Helical" evidence="1">
    <location>
        <begin position="121"/>
        <end position="139"/>
    </location>
</feature>
<accession>A0ABS2HL80</accession>
<keyword evidence="4" id="KW-1185">Reference proteome</keyword>
<organism evidence="3 4">
    <name type="scientific">Vibrio ulleungensis</name>
    <dbReference type="NCBI Taxonomy" id="2807619"/>
    <lineage>
        <taxon>Bacteria</taxon>
        <taxon>Pseudomonadati</taxon>
        <taxon>Pseudomonadota</taxon>
        <taxon>Gammaproteobacteria</taxon>
        <taxon>Vibrionales</taxon>
        <taxon>Vibrionaceae</taxon>
        <taxon>Vibrio</taxon>
    </lineage>
</organism>
<dbReference type="PANTHER" id="PTHR22911:SF130">
    <property type="entry name" value="BIOTIN TRANSPORTER"/>
    <property type="match status" value="1"/>
</dbReference>
<keyword evidence="1" id="KW-1133">Transmembrane helix</keyword>
<name>A0ABS2HL80_9VIBR</name>
<reference evidence="3 4" key="1">
    <citation type="submission" date="2021-02" db="EMBL/GenBank/DDBJ databases">
        <authorList>
            <person name="Park J.-S."/>
        </authorList>
    </citation>
    <scope>NUCLEOTIDE SEQUENCE [LARGE SCALE GENOMIC DNA]</scope>
    <source>
        <strain evidence="3 4">188UL20-2</strain>
    </source>
</reference>
<comment type="caution">
    <text evidence="3">The sequence shown here is derived from an EMBL/GenBank/DDBJ whole genome shotgun (WGS) entry which is preliminary data.</text>
</comment>
<sequence>MTYIAAQYRSLRASLNLSGKSPVRVRTNIYIIFTRSKWILGYLIFTTLLWSLSFSLIGVYLAGQVDSYVSVLVRVALAALVFLPFLRPSRLSRSEITQLLVIGGVQLGLMYIFYYQSFLLLTVPEVLVFTVFTPIYVTLINDALNRQFNPWYLLSALIAVFGALVIRYDSLSQDFLLGFLVVQCSNLCFAFGQVAYKHFKESRPNVNQRDIFGWFYIGAMIVATIAWMIWGKAELPTGSVQIGVLLWLGIVASGLGYFLWNRGASQVDAGYLAIMNNALIPAGLIVNVAIWNREEDLLRLSIGGVIILLALVVHAKVKQRSSQQAIA</sequence>
<evidence type="ECO:0000313" key="3">
    <source>
        <dbReference type="EMBL" id="MBM7036953.1"/>
    </source>
</evidence>
<dbReference type="Pfam" id="PF00892">
    <property type="entry name" value="EamA"/>
    <property type="match status" value="1"/>
</dbReference>
<feature type="transmembrane region" description="Helical" evidence="1">
    <location>
        <begin position="297"/>
        <end position="315"/>
    </location>
</feature>
<feature type="transmembrane region" description="Helical" evidence="1">
    <location>
        <begin position="68"/>
        <end position="86"/>
    </location>
</feature>
<proteinExistence type="predicted"/>
<feature type="transmembrane region" description="Helical" evidence="1">
    <location>
        <begin position="151"/>
        <end position="169"/>
    </location>
</feature>
<feature type="domain" description="EamA" evidence="2">
    <location>
        <begin position="39"/>
        <end position="167"/>
    </location>
</feature>
<dbReference type="InterPro" id="IPR000620">
    <property type="entry name" value="EamA_dom"/>
</dbReference>
<dbReference type="InterPro" id="IPR037185">
    <property type="entry name" value="EmrE-like"/>
</dbReference>
<keyword evidence="1" id="KW-0812">Transmembrane</keyword>
<keyword evidence="1" id="KW-0472">Membrane</keyword>
<evidence type="ECO:0000256" key="1">
    <source>
        <dbReference type="SAM" id="Phobius"/>
    </source>
</evidence>
<feature type="transmembrane region" description="Helical" evidence="1">
    <location>
        <begin position="272"/>
        <end position="291"/>
    </location>
</feature>
<dbReference type="EMBL" id="JAFEUM010000004">
    <property type="protein sequence ID" value="MBM7036953.1"/>
    <property type="molecule type" value="Genomic_DNA"/>
</dbReference>
<feature type="transmembrane region" description="Helical" evidence="1">
    <location>
        <begin position="39"/>
        <end position="62"/>
    </location>
</feature>
<dbReference type="SUPFAM" id="SSF103481">
    <property type="entry name" value="Multidrug resistance efflux transporter EmrE"/>
    <property type="match status" value="2"/>
</dbReference>
<dbReference type="Proteomes" id="UP000809621">
    <property type="component" value="Unassembled WGS sequence"/>
</dbReference>
<gene>
    <name evidence="3" type="ORF">JQC93_11125</name>
</gene>
<evidence type="ECO:0000313" key="4">
    <source>
        <dbReference type="Proteomes" id="UP000809621"/>
    </source>
</evidence>
<evidence type="ECO:0000259" key="2">
    <source>
        <dbReference type="Pfam" id="PF00892"/>
    </source>
</evidence>
<feature type="transmembrane region" description="Helical" evidence="1">
    <location>
        <begin position="175"/>
        <end position="199"/>
    </location>
</feature>
<feature type="transmembrane region" description="Helical" evidence="1">
    <location>
        <begin position="211"/>
        <end position="230"/>
    </location>
</feature>
<feature type="transmembrane region" description="Helical" evidence="1">
    <location>
        <begin position="242"/>
        <end position="260"/>
    </location>
</feature>
<feature type="transmembrane region" description="Helical" evidence="1">
    <location>
        <begin position="98"/>
        <end position="115"/>
    </location>
</feature>
<protein>
    <submittedName>
        <fullName evidence="3">DMT family transporter</fullName>
    </submittedName>
</protein>